<feature type="signal peptide" evidence="1">
    <location>
        <begin position="1"/>
        <end position="22"/>
    </location>
</feature>
<proteinExistence type="predicted"/>
<dbReference type="Proteomes" id="UP000219281">
    <property type="component" value="Unassembled WGS sequence"/>
</dbReference>
<keyword evidence="3" id="KW-1185">Reference proteome</keyword>
<evidence type="ECO:0000313" key="3">
    <source>
        <dbReference type="Proteomes" id="UP000219281"/>
    </source>
</evidence>
<dbReference type="EMBL" id="OCMT01000003">
    <property type="protein sequence ID" value="SOD17723.1"/>
    <property type="molecule type" value="Genomic_DNA"/>
</dbReference>
<name>A0A286A712_9SPHI</name>
<keyword evidence="1" id="KW-0732">Signal</keyword>
<feature type="chain" id="PRO_5012244939" evidence="1">
    <location>
        <begin position="23"/>
        <end position="97"/>
    </location>
</feature>
<dbReference type="AlphaFoldDB" id="A0A286A712"/>
<sequence length="97" mass="10549">MKKLTSTLGVFAATAAIAAAFAMSPAPTKVEAKASNDPHWFSLSNGDYLGQDTQTNKQSQCGEDRIMDCVVGYDEYDFENNVPESDPIILEGDKELQ</sequence>
<evidence type="ECO:0000313" key="2">
    <source>
        <dbReference type="EMBL" id="SOD17723.1"/>
    </source>
</evidence>
<organism evidence="2 3">
    <name type="scientific">Pedobacter xixiisoli</name>
    <dbReference type="NCBI Taxonomy" id="1476464"/>
    <lineage>
        <taxon>Bacteria</taxon>
        <taxon>Pseudomonadati</taxon>
        <taxon>Bacteroidota</taxon>
        <taxon>Sphingobacteriia</taxon>
        <taxon>Sphingobacteriales</taxon>
        <taxon>Sphingobacteriaceae</taxon>
        <taxon>Pedobacter</taxon>
    </lineage>
</organism>
<reference evidence="3" key="1">
    <citation type="submission" date="2017-09" db="EMBL/GenBank/DDBJ databases">
        <authorList>
            <person name="Varghese N."/>
            <person name="Submissions S."/>
        </authorList>
    </citation>
    <scope>NUCLEOTIDE SEQUENCE [LARGE SCALE GENOMIC DNA]</scope>
    <source>
        <strain evidence="3">CGMCC 1.12803</strain>
    </source>
</reference>
<accession>A0A286A712</accession>
<evidence type="ECO:0000256" key="1">
    <source>
        <dbReference type="SAM" id="SignalP"/>
    </source>
</evidence>
<dbReference type="RefSeq" id="WP_097132498.1">
    <property type="nucleotide sequence ID" value="NZ_OCMT01000003.1"/>
</dbReference>
<protein>
    <submittedName>
        <fullName evidence="2">Uncharacterized protein</fullName>
    </submittedName>
</protein>
<gene>
    <name evidence="2" type="ORF">SAMN06297358_2655</name>
</gene>